<keyword evidence="3" id="KW-0489">Methyltransferase</keyword>
<evidence type="ECO:0000256" key="1">
    <source>
        <dbReference type="SAM" id="MobiDB-lite"/>
    </source>
</evidence>
<evidence type="ECO:0000313" key="4">
    <source>
        <dbReference type="Proteomes" id="UP000324585"/>
    </source>
</evidence>
<dbReference type="Pfam" id="PF08241">
    <property type="entry name" value="Methyltransf_11"/>
    <property type="match status" value="1"/>
</dbReference>
<dbReference type="Gene3D" id="3.40.50.150">
    <property type="entry name" value="Vaccinia Virus protein VP39"/>
    <property type="match status" value="1"/>
</dbReference>
<accession>A0A5J4YZE8</accession>
<proteinExistence type="predicted"/>
<protein>
    <submittedName>
        <fullName evidence="3">Putative methyltransferase, chloroplastic</fullName>
    </submittedName>
</protein>
<feature type="region of interest" description="Disordered" evidence="1">
    <location>
        <begin position="274"/>
        <end position="297"/>
    </location>
</feature>
<dbReference type="EMBL" id="VRMN01000002">
    <property type="protein sequence ID" value="KAA8496370.1"/>
    <property type="molecule type" value="Genomic_DNA"/>
</dbReference>
<gene>
    <name evidence="3" type="ORF">FVE85_0099</name>
</gene>
<dbReference type="SUPFAM" id="SSF53335">
    <property type="entry name" value="S-adenosyl-L-methionine-dependent methyltransferases"/>
    <property type="match status" value="1"/>
</dbReference>
<keyword evidence="3" id="KW-0808">Transferase</keyword>
<dbReference type="OrthoDB" id="10017101at2759"/>
<sequence>MAILFVGSVGVGSCGAWHRAVAPVVTFRGSARTSIRPRIPWDMTGAAPGKKDAGQIARGAKEALESVVLSAESQLKPDPFALACPNSKGVTGLEESSADGTTLCVECGAEFGTYRRDEPAVRDFVLGSRMTQGQAGRRPSPSLQESLERAVNRVLAPPPSRQELFRNPIVSFLYERGWRDNFARAGFPGPDEELSLALEWFHNSSAAGPADFAQKVAGQEGKRRLGGTVLDVSCGSGLMTRRLVLSDQFDRVVAVDYSESMLRETVRRAREARLPVRTTQGTKRAERRRQGRSSSAIPDSDVELGFIRADVARLPFADESVRFIHNGAALHCYPVVQDAVREFYRVLQPGGALFATTFLRKGMYAKMPGGRGAMRTFDQDELKYLFIAGGFEDVQVEPLRGCAVIRALKLFHE</sequence>
<name>A0A5J4YZE8_PORPP</name>
<dbReference type="Proteomes" id="UP000324585">
    <property type="component" value="Unassembled WGS sequence"/>
</dbReference>
<feature type="domain" description="Methyltransferase type 11" evidence="2">
    <location>
        <begin position="230"/>
        <end position="354"/>
    </location>
</feature>
<organism evidence="3 4">
    <name type="scientific">Porphyridium purpureum</name>
    <name type="common">Red alga</name>
    <name type="synonym">Porphyridium cruentum</name>
    <dbReference type="NCBI Taxonomy" id="35688"/>
    <lineage>
        <taxon>Eukaryota</taxon>
        <taxon>Rhodophyta</taxon>
        <taxon>Bangiophyceae</taxon>
        <taxon>Porphyridiales</taxon>
        <taxon>Porphyridiaceae</taxon>
        <taxon>Porphyridium</taxon>
    </lineage>
</organism>
<evidence type="ECO:0000259" key="2">
    <source>
        <dbReference type="Pfam" id="PF08241"/>
    </source>
</evidence>
<dbReference type="GO" id="GO:0008757">
    <property type="term" value="F:S-adenosylmethionine-dependent methyltransferase activity"/>
    <property type="evidence" value="ECO:0007669"/>
    <property type="project" value="InterPro"/>
</dbReference>
<dbReference type="GO" id="GO:0032259">
    <property type="term" value="P:methylation"/>
    <property type="evidence" value="ECO:0007669"/>
    <property type="project" value="UniProtKB-KW"/>
</dbReference>
<dbReference type="PANTHER" id="PTHR43591">
    <property type="entry name" value="METHYLTRANSFERASE"/>
    <property type="match status" value="1"/>
</dbReference>
<dbReference type="InterPro" id="IPR013216">
    <property type="entry name" value="Methyltransf_11"/>
</dbReference>
<reference evidence="4" key="1">
    <citation type="journal article" date="2019" name="Nat. Commun.">
        <title>Expansion of phycobilisome linker gene families in mesophilic red algae.</title>
        <authorList>
            <person name="Lee J."/>
            <person name="Kim D."/>
            <person name="Bhattacharya D."/>
            <person name="Yoon H.S."/>
        </authorList>
    </citation>
    <scope>NUCLEOTIDE SEQUENCE [LARGE SCALE GENOMIC DNA]</scope>
    <source>
        <strain evidence="4">CCMP 1328</strain>
    </source>
</reference>
<keyword evidence="4" id="KW-1185">Reference proteome</keyword>
<comment type="caution">
    <text evidence="3">The sequence shown here is derived from an EMBL/GenBank/DDBJ whole genome shotgun (WGS) entry which is preliminary data.</text>
</comment>
<dbReference type="CDD" id="cd02440">
    <property type="entry name" value="AdoMet_MTases"/>
    <property type="match status" value="1"/>
</dbReference>
<evidence type="ECO:0000313" key="3">
    <source>
        <dbReference type="EMBL" id="KAA8496370.1"/>
    </source>
</evidence>
<dbReference type="AlphaFoldDB" id="A0A5J4YZE8"/>
<dbReference type="InterPro" id="IPR029063">
    <property type="entry name" value="SAM-dependent_MTases_sf"/>
</dbReference>
<dbReference type="PANTHER" id="PTHR43591:SF99">
    <property type="entry name" value="OS06G0646000 PROTEIN"/>
    <property type="match status" value="1"/>
</dbReference>